<dbReference type="Proteomes" id="UP000076552">
    <property type="component" value="Unassembled WGS sequence"/>
</dbReference>
<gene>
    <name evidence="1" type="ORF">CT0861_03426</name>
</gene>
<comment type="caution">
    <text evidence="1">The sequence shown here is derived from an EMBL/GenBank/DDBJ whole genome shotgun (WGS) entry which is preliminary data.</text>
</comment>
<dbReference type="STRING" id="708197.A0A166X7V1"/>
<dbReference type="PANTHER" id="PTHR38111:SF9">
    <property type="entry name" value="ZN(2)-C6 FUNGAL-TYPE DOMAIN-CONTAINING PROTEIN"/>
    <property type="match status" value="1"/>
</dbReference>
<protein>
    <submittedName>
        <fullName evidence="1">C6 zinc finger domain protein</fullName>
    </submittedName>
</protein>
<evidence type="ECO:0000313" key="2">
    <source>
        <dbReference type="Proteomes" id="UP000076552"/>
    </source>
</evidence>
<dbReference type="EMBL" id="LFIV01000015">
    <property type="protein sequence ID" value="KZL76342.1"/>
    <property type="molecule type" value="Genomic_DNA"/>
</dbReference>
<dbReference type="PANTHER" id="PTHR38111">
    <property type="entry name" value="ZN(2)-C6 FUNGAL-TYPE DOMAIN-CONTAINING PROTEIN-RELATED"/>
    <property type="match status" value="1"/>
</dbReference>
<accession>A0A166X7V1</accession>
<evidence type="ECO:0000313" key="1">
    <source>
        <dbReference type="EMBL" id="KZL76342.1"/>
    </source>
</evidence>
<dbReference type="AlphaFoldDB" id="A0A166X7V1"/>
<name>A0A166X7V1_9PEZI</name>
<reference evidence="1 2" key="1">
    <citation type="submission" date="2015-06" db="EMBL/GenBank/DDBJ databases">
        <title>Survival trade-offs in plant roots during colonization by closely related pathogenic and mutualistic fungi.</title>
        <authorList>
            <person name="Hacquard S."/>
            <person name="Kracher B."/>
            <person name="Hiruma K."/>
            <person name="Weinman A."/>
            <person name="Muench P."/>
            <person name="Garrido Oter R."/>
            <person name="Ver Loren van Themaat E."/>
            <person name="Dallerey J.-F."/>
            <person name="Damm U."/>
            <person name="Henrissat B."/>
            <person name="Lespinet O."/>
            <person name="Thon M."/>
            <person name="Kemen E."/>
            <person name="McHardy A.C."/>
            <person name="Schulze-Lefert P."/>
            <person name="O'Connell R.J."/>
        </authorList>
    </citation>
    <scope>NUCLEOTIDE SEQUENCE [LARGE SCALE GENOMIC DNA]</scope>
    <source>
        <strain evidence="1 2">0861</strain>
    </source>
</reference>
<feature type="non-terminal residue" evidence="1">
    <location>
        <position position="1"/>
    </location>
</feature>
<proteinExistence type="predicted"/>
<organism evidence="1 2">
    <name type="scientific">Colletotrichum tofieldiae</name>
    <dbReference type="NCBI Taxonomy" id="708197"/>
    <lineage>
        <taxon>Eukaryota</taxon>
        <taxon>Fungi</taxon>
        <taxon>Dikarya</taxon>
        <taxon>Ascomycota</taxon>
        <taxon>Pezizomycotina</taxon>
        <taxon>Sordariomycetes</taxon>
        <taxon>Hypocreomycetidae</taxon>
        <taxon>Glomerellales</taxon>
        <taxon>Glomerellaceae</taxon>
        <taxon>Colletotrichum</taxon>
        <taxon>Colletotrichum spaethianum species complex</taxon>
    </lineage>
</organism>
<dbReference type="InterPro" id="IPR053178">
    <property type="entry name" value="Osmoadaptation_assoc"/>
</dbReference>
<feature type="non-terminal residue" evidence="1">
    <location>
        <position position="397"/>
    </location>
</feature>
<keyword evidence="2" id="KW-1185">Reference proteome</keyword>
<sequence>LTWPLNDVLSLCVQNFVPISELSSSTKYSGVSQSRICGAWIEELPELIGQGGDELLPCAIRALGTTLVARGRNGRAPISEAVQTQCLALNILQRTINIRGDSTHDRLAASIMCLYLSEVRVGLLCVFALALTCSQKLLPTTSSGSFVHAKGISDLIQLQAPSFYASGVSHRLFIGFRPLLILHSLTCHTSTFLGASEWRQEPFSHIPATPIQELMNEASRVPSILEKLDNCQATNSVTESVARDTASQLTEILDRFELCYRSTQVSSKGALWWTSYGYGVDDISIIYPNITVANYLTHFWAFWIVCVTQIRQLTAQFPGLIDHDTLVNGRGRALASEHIRQKCLKLSRQIFQSVNYLLQEDMKIYGIASASYPLQIACATMETLGNETEDAQLLRQR</sequence>